<feature type="compositionally biased region" description="Polar residues" evidence="1">
    <location>
        <begin position="893"/>
        <end position="903"/>
    </location>
</feature>
<dbReference type="EMBL" id="JAWHQM010000070">
    <property type="protein sequence ID" value="KAK5636448.1"/>
    <property type="molecule type" value="Genomic_DNA"/>
</dbReference>
<sequence length="903" mass="90778">MYGCYNALFPCENVTALEKAIKYCSTAGAYGATNYPAQATAVCGADKSAYMAACRCAVDCPSPTVASASEPDCSSSASYVGISSYPEFTLTSPGSSFTTLTNSSSRSHSWPTSSNSIPRSTISSAGVGSNNSTPIATISGSTTVLISPTSIVFVTTTLQNVSWSSGLRTWTDSATTLSTSPGSPSATSGNSTTVVSSSPSGSGMSTLSGSGGPSSDGSSNMSMTSTILSWMSSGTFSVSLGSETGSAVSTLTGISNSISGSWPNSTATTSTSSIAISTASNTASTSNAGSSSGSIGAETTETSSTTMPQGGRPGPNGSTTMSTESATGTNTSSNSWTFRTVTSTDTNIPTVTSTVTMISSSINGSATGSDMSPTSSDTMSLTSVWNSSIAITTSSETPGTPWNITTISMASFMTGISSIGISGSNSESGTITTSRDSSLSETNIPSSSLGSSALGASTPISWQPSSATGTATLPTSGSISSGVSIASTSTMTSPKSTSTGTVSISTTNASETGTNITPISTQTNMSWTTFPNSTATLSSTASWMATGSGSSSWSATTTGLASSPSNSKSDGSGTETSSSGSGSNGASSTTHSSSLTSPSSSGFPSSTGPGTNNHSPPPESTPTPIPWTATASSNSTIPTSTYPTDLTSVGYPTLGPTCISTPLDTGILDNGDFETGLSPWSLDLVDLFSTDYALISSLSSFPPGSTPGGGANGSCTAFEVRMAANPQTQDLRENLRLRSDLVFSRPGALLRISFYVRFAERNTARIVLSTNDELLLVVSALNYGPGGDATSAGNTTIPANSTSFSTPPTPIPTSGSTGGVRKGVTITPSADGQWTHVLVDYEAGDRLLQLLFSYELGNAPRNTIGLDQVAIDPSAVVHPPLSLPPPPPPPATTFATTTMRKRS</sequence>
<feature type="compositionally biased region" description="Pro residues" evidence="1">
    <location>
        <begin position="881"/>
        <end position="891"/>
    </location>
</feature>
<gene>
    <name evidence="2" type="ORF">RRF57_012160</name>
</gene>
<feature type="region of interest" description="Disordered" evidence="1">
    <location>
        <begin position="792"/>
        <end position="820"/>
    </location>
</feature>
<feature type="compositionally biased region" description="Polar residues" evidence="1">
    <location>
        <begin position="435"/>
        <end position="445"/>
    </location>
</feature>
<name>A0AAN7UW16_9PEZI</name>
<feature type="compositionally biased region" description="Low complexity" evidence="1">
    <location>
        <begin position="422"/>
        <end position="434"/>
    </location>
</feature>
<feature type="region of interest" description="Disordered" evidence="1">
    <location>
        <begin position="280"/>
        <end position="338"/>
    </location>
</feature>
<dbReference type="Proteomes" id="UP001305414">
    <property type="component" value="Unassembled WGS sequence"/>
</dbReference>
<keyword evidence="3" id="KW-1185">Reference proteome</keyword>
<feature type="compositionally biased region" description="Polar residues" evidence="1">
    <location>
        <begin position="465"/>
        <end position="474"/>
    </location>
</feature>
<evidence type="ECO:0000313" key="2">
    <source>
        <dbReference type="EMBL" id="KAK5636448.1"/>
    </source>
</evidence>
<feature type="compositionally biased region" description="Low complexity" evidence="1">
    <location>
        <begin position="280"/>
        <end position="306"/>
    </location>
</feature>
<organism evidence="2 3">
    <name type="scientific">Xylaria bambusicola</name>
    <dbReference type="NCBI Taxonomy" id="326684"/>
    <lineage>
        <taxon>Eukaryota</taxon>
        <taxon>Fungi</taxon>
        <taxon>Dikarya</taxon>
        <taxon>Ascomycota</taxon>
        <taxon>Pezizomycotina</taxon>
        <taxon>Sordariomycetes</taxon>
        <taxon>Xylariomycetidae</taxon>
        <taxon>Xylariales</taxon>
        <taxon>Xylariaceae</taxon>
        <taxon>Xylaria</taxon>
    </lineage>
</organism>
<feature type="region of interest" description="Disordered" evidence="1">
    <location>
        <begin position="99"/>
        <end position="130"/>
    </location>
</feature>
<feature type="region of interest" description="Disordered" evidence="1">
    <location>
        <begin position="422"/>
        <end position="452"/>
    </location>
</feature>
<feature type="compositionally biased region" description="Low complexity" evidence="1">
    <location>
        <begin position="543"/>
        <end position="611"/>
    </location>
</feature>
<feature type="compositionally biased region" description="Low complexity" evidence="1">
    <location>
        <begin position="475"/>
        <end position="507"/>
    </location>
</feature>
<feature type="compositionally biased region" description="Low complexity" evidence="1">
    <location>
        <begin position="103"/>
        <end position="124"/>
    </location>
</feature>
<feature type="compositionally biased region" description="Polar residues" evidence="1">
    <location>
        <begin position="508"/>
        <end position="527"/>
    </location>
</feature>
<proteinExistence type="predicted"/>
<dbReference type="AlphaFoldDB" id="A0AAN7UW16"/>
<feature type="compositionally biased region" description="Pro residues" evidence="1">
    <location>
        <begin position="615"/>
        <end position="625"/>
    </location>
</feature>
<feature type="region of interest" description="Disordered" evidence="1">
    <location>
        <begin position="465"/>
        <end position="527"/>
    </location>
</feature>
<feature type="compositionally biased region" description="Low complexity" evidence="1">
    <location>
        <begin position="175"/>
        <end position="208"/>
    </location>
</feature>
<accession>A0AAN7UW16</accession>
<feature type="compositionally biased region" description="Polar residues" evidence="1">
    <location>
        <begin position="629"/>
        <end position="644"/>
    </location>
</feature>
<feature type="compositionally biased region" description="Polar residues" evidence="1">
    <location>
        <begin position="316"/>
        <end position="338"/>
    </location>
</feature>
<reference evidence="2 3" key="1">
    <citation type="submission" date="2023-10" db="EMBL/GenBank/DDBJ databases">
        <title>Draft genome sequence of Xylaria bambusicola isolate GMP-LS, the root and basal stem rot pathogen of sugarcane in Indonesia.</title>
        <authorList>
            <person name="Selvaraj P."/>
            <person name="Muralishankar V."/>
            <person name="Muruganantham S."/>
            <person name="Sp S."/>
            <person name="Haryani S."/>
            <person name="Lau K.J.X."/>
            <person name="Naqvi N.I."/>
        </authorList>
    </citation>
    <scope>NUCLEOTIDE SEQUENCE [LARGE SCALE GENOMIC DNA]</scope>
    <source>
        <strain evidence="2">GMP-LS</strain>
    </source>
</reference>
<feature type="region of interest" description="Disordered" evidence="1">
    <location>
        <begin position="877"/>
        <end position="903"/>
    </location>
</feature>
<evidence type="ECO:0000256" key="1">
    <source>
        <dbReference type="SAM" id="MobiDB-lite"/>
    </source>
</evidence>
<feature type="region of interest" description="Disordered" evidence="1">
    <location>
        <begin position="175"/>
        <end position="221"/>
    </location>
</feature>
<evidence type="ECO:0000313" key="3">
    <source>
        <dbReference type="Proteomes" id="UP001305414"/>
    </source>
</evidence>
<feature type="region of interest" description="Disordered" evidence="1">
    <location>
        <begin position="543"/>
        <end position="644"/>
    </location>
</feature>
<protein>
    <submittedName>
        <fullName evidence="2">Uncharacterized protein</fullName>
    </submittedName>
</protein>
<comment type="caution">
    <text evidence="2">The sequence shown here is derived from an EMBL/GenBank/DDBJ whole genome shotgun (WGS) entry which is preliminary data.</text>
</comment>